<reference evidence="1" key="1">
    <citation type="submission" date="2021-03" db="EMBL/GenBank/DDBJ databases">
        <title>Revisited historic fungal species revealed as producer of novel bioactive compounds through whole genome sequencing and comparative genomics.</title>
        <authorList>
            <person name="Vignolle G.A."/>
            <person name="Hochenegger N."/>
            <person name="Mach R.L."/>
            <person name="Mach-Aigner A.R."/>
            <person name="Javad Rahimi M."/>
            <person name="Salim K.A."/>
            <person name="Chan C.M."/>
            <person name="Lim L.B.L."/>
            <person name="Cai F."/>
            <person name="Druzhinina I.S."/>
            <person name="U'Ren J.M."/>
            <person name="Derntl C."/>
        </authorList>
    </citation>
    <scope>NUCLEOTIDE SEQUENCE</scope>
    <source>
        <strain evidence="1">TUCIM 5799</strain>
    </source>
</reference>
<keyword evidence="2" id="KW-1185">Reference proteome</keyword>
<name>A0A9Q0AJD6_9PEZI</name>
<dbReference type="AlphaFoldDB" id="A0A9Q0AJD6"/>
<dbReference type="Proteomes" id="UP000829685">
    <property type="component" value="Unassembled WGS sequence"/>
</dbReference>
<proteinExistence type="predicted"/>
<accession>A0A9Q0AJD6</accession>
<evidence type="ECO:0000313" key="1">
    <source>
        <dbReference type="EMBL" id="KAI1856573.1"/>
    </source>
</evidence>
<comment type="caution">
    <text evidence="1">The sequence shown here is derived from an EMBL/GenBank/DDBJ whole genome shotgun (WGS) entry which is preliminary data.</text>
</comment>
<organism evidence="1 2">
    <name type="scientific">Neoarthrinium moseri</name>
    <dbReference type="NCBI Taxonomy" id="1658444"/>
    <lineage>
        <taxon>Eukaryota</taxon>
        <taxon>Fungi</taxon>
        <taxon>Dikarya</taxon>
        <taxon>Ascomycota</taxon>
        <taxon>Pezizomycotina</taxon>
        <taxon>Sordariomycetes</taxon>
        <taxon>Xylariomycetidae</taxon>
        <taxon>Amphisphaeriales</taxon>
        <taxon>Apiosporaceae</taxon>
        <taxon>Neoarthrinium</taxon>
    </lineage>
</organism>
<gene>
    <name evidence="1" type="ORF">JX265_011532</name>
</gene>
<protein>
    <submittedName>
        <fullName evidence="1">Uncharacterized protein</fullName>
    </submittedName>
</protein>
<sequence>MFRGLWKGWRSLPSAQARFNSTPNQSQFRANVIRLLRNNGARSLAARPRPKNSSVLYANIYGSIYLSIALLVTDDSLDWLTRRHAGVEAVQEITLAKDFATKTKNFWALGPALLHAYSGKDVEHHEGLQPTEESGMVDELEVRLMTVPDPDDSDTTLFLCQATFKSEAEPEFYVATRSNRMEDAAYSLMPSVDKFNQQHLAARGLLLLLYPDGSFHCLYYDGRRWLNLLFLEWQTAESMGFR</sequence>
<evidence type="ECO:0000313" key="2">
    <source>
        <dbReference type="Proteomes" id="UP000829685"/>
    </source>
</evidence>
<dbReference type="EMBL" id="JAFIMR010000043">
    <property type="protein sequence ID" value="KAI1856573.1"/>
    <property type="molecule type" value="Genomic_DNA"/>
</dbReference>